<dbReference type="AlphaFoldDB" id="A0A087GCM4"/>
<evidence type="ECO:0000256" key="1">
    <source>
        <dbReference type="SAM" id="Phobius"/>
    </source>
</evidence>
<keyword evidence="1" id="KW-0812">Transmembrane</keyword>
<dbReference type="EMBL" id="CM002876">
    <property type="protein sequence ID" value="KFK27626.1"/>
    <property type="molecule type" value="Genomic_DNA"/>
</dbReference>
<accession>A0A087GCM4</accession>
<name>A0A087GCM4_ARAAL</name>
<protein>
    <submittedName>
        <fullName evidence="2">Uncharacterized protein</fullName>
    </submittedName>
</protein>
<keyword evidence="1" id="KW-0472">Membrane</keyword>
<proteinExistence type="predicted"/>
<gene>
    <name evidence="2" type="ordered locus">AALP_Aa8g407700</name>
</gene>
<sequence length="85" mass="9783">MRCSSPFVFVTKGLATTLMNMSWRMSLKNTAKLYKKYDSKQDPTKEERSCIGSSISIGDILILLLEDLGFMHLSFFLLLCYFNSR</sequence>
<reference evidence="3" key="1">
    <citation type="journal article" date="2015" name="Nat. Plants">
        <title>Genome expansion of Arabis alpina linked with retrotransposition and reduced symmetric DNA methylation.</title>
        <authorList>
            <person name="Willing E.M."/>
            <person name="Rawat V."/>
            <person name="Mandakova T."/>
            <person name="Maumus F."/>
            <person name="James G.V."/>
            <person name="Nordstroem K.J."/>
            <person name="Becker C."/>
            <person name="Warthmann N."/>
            <person name="Chica C."/>
            <person name="Szarzynska B."/>
            <person name="Zytnicki M."/>
            <person name="Albani M.C."/>
            <person name="Kiefer C."/>
            <person name="Bergonzi S."/>
            <person name="Castaings L."/>
            <person name="Mateos J.L."/>
            <person name="Berns M.C."/>
            <person name="Bujdoso N."/>
            <person name="Piofczyk T."/>
            <person name="de Lorenzo L."/>
            <person name="Barrero-Sicilia C."/>
            <person name="Mateos I."/>
            <person name="Piednoel M."/>
            <person name="Hagmann J."/>
            <person name="Chen-Min-Tao R."/>
            <person name="Iglesias-Fernandez R."/>
            <person name="Schuster S.C."/>
            <person name="Alonso-Blanco C."/>
            <person name="Roudier F."/>
            <person name="Carbonero P."/>
            <person name="Paz-Ares J."/>
            <person name="Davis S.J."/>
            <person name="Pecinka A."/>
            <person name="Quesneville H."/>
            <person name="Colot V."/>
            <person name="Lysak M.A."/>
            <person name="Weigel D."/>
            <person name="Coupland G."/>
            <person name="Schneeberger K."/>
        </authorList>
    </citation>
    <scope>NUCLEOTIDE SEQUENCE [LARGE SCALE GENOMIC DNA]</scope>
    <source>
        <strain evidence="3">cv. Pajares</strain>
    </source>
</reference>
<keyword evidence="3" id="KW-1185">Reference proteome</keyword>
<dbReference type="Proteomes" id="UP000029120">
    <property type="component" value="Chromosome 8"/>
</dbReference>
<dbReference type="Gramene" id="KFK27626">
    <property type="protein sequence ID" value="KFK27626"/>
    <property type="gene ID" value="AALP_AA8G407700"/>
</dbReference>
<evidence type="ECO:0000313" key="2">
    <source>
        <dbReference type="EMBL" id="KFK27626.1"/>
    </source>
</evidence>
<keyword evidence="1" id="KW-1133">Transmembrane helix</keyword>
<feature type="transmembrane region" description="Helical" evidence="1">
    <location>
        <begin position="60"/>
        <end position="82"/>
    </location>
</feature>
<organism evidence="2 3">
    <name type="scientific">Arabis alpina</name>
    <name type="common">Alpine rock-cress</name>
    <dbReference type="NCBI Taxonomy" id="50452"/>
    <lineage>
        <taxon>Eukaryota</taxon>
        <taxon>Viridiplantae</taxon>
        <taxon>Streptophyta</taxon>
        <taxon>Embryophyta</taxon>
        <taxon>Tracheophyta</taxon>
        <taxon>Spermatophyta</taxon>
        <taxon>Magnoliopsida</taxon>
        <taxon>eudicotyledons</taxon>
        <taxon>Gunneridae</taxon>
        <taxon>Pentapetalae</taxon>
        <taxon>rosids</taxon>
        <taxon>malvids</taxon>
        <taxon>Brassicales</taxon>
        <taxon>Brassicaceae</taxon>
        <taxon>Arabideae</taxon>
        <taxon>Arabis</taxon>
    </lineage>
</organism>
<evidence type="ECO:0000313" key="3">
    <source>
        <dbReference type="Proteomes" id="UP000029120"/>
    </source>
</evidence>